<feature type="coiled-coil region" evidence="1">
    <location>
        <begin position="1"/>
        <end position="28"/>
    </location>
</feature>
<feature type="compositionally biased region" description="Polar residues" evidence="2">
    <location>
        <begin position="75"/>
        <end position="85"/>
    </location>
</feature>
<evidence type="ECO:0000256" key="2">
    <source>
        <dbReference type="SAM" id="MobiDB-lite"/>
    </source>
</evidence>
<protein>
    <submittedName>
        <fullName evidence="3">Uncharacterized protein</fullName>
    </submittedName>
</protein>
<dbReference type="OrthoDB" id="695454at2759"/>
<feature type="compositionally biased region" description="Polar residues" evidence="2">
    <location>
        <begin position="98"/>
        <end position="114"/>
    </location>
</feature>
<proteinExistence type="predicted"/>
<reference evidence="3" key="2">
    <citation type="submission" date="2015-07" db="EMBL/GenBank/DDBJ databases">
        <authorList>
            <person name="Noorani M."/>
        </authorList>
    </citation>
    <scope>NUCLEOTIDE SEQUENCE</scope>
    <source>
        <strain evidence="3">Yugu1</strain>
    </source>
</reference>
<evidence type="ECO:0000313" key="3">
    <source>
        <dbReference type="EMBL" id="RCV43432.1"/>
    </source>
</evidence>
<organism evidence="3">
    <name type="scientific">Setaria italica</name>
    <name type="common">Foxtail millet</name>
    <name type="synonym">Panicum italicum</name>
    <dbReference type="NCBI Taxonomy" id="4555"/>
    <lineage>
        <taxon>Eukaryota</taxon>
        <taxon>Viridiplantae</taxon>
        <taxon>Streptophyta</taxon>
        <taxon>Embryophyta</taxon>
        <taxon>Tracheophyta</taxon>
        <taxon>Spermatophyta</taxon>
        <taxon>Magnoliopsida</taxon>
        <taxon>Liliopsida</taxon>
        <taxon>Poales</taxon>
        <taxon>Poaceae</taxon>
        <taxon>PACMAD clade</taxon>
        <taxon>Panicoideae</taxon>
        <taxon>Panicodae</taxon>
        <taxon>Paniceae</taxon>
        <taxon>Cenchrinae</taxon>
        <taxon>Setaria</taxon>
    </lineage>
</organism>
<accession>A0A368SLY3</accession>
<feature type="region of interest" description="Disordered" evidence="2">
    <location>
        <begin position="75"/>
        <end position="114"/>
    </location>
</feature>
<evidence type="ECO:0000256" key="1">
    <source>
        <dbReference type="SAM" id="Coils"/>
    </source>
</evidence>
<dbReference type="EMBL" id="CM003536">
    <property type="protein sequence ID" value="RCV43432.1"/>
    <property type="molecule type" value="Genomic_DNA"/>
</dbReference>
<sequence length="114" mass="12443">MAREMECLHRANARLEQLNRDKDNALQHYKVTTELTLGLYRDLGKEIPESVLQRLSAAQAIFSLYNSIHMLATGSSHVGSESDNSSDGHEGKDIAGTQIDNNIGASNNRTGSSV</sequence>
<gene>
    <name evidence="3" type="ORF">SETIT_9G293900v2</name>
</gene>
<reference evidence="3" key="1">
    <citation type="journal article" date="2012" name="Nat. Biotechnol.">
        <title>Reference genome sequence of the model plant Setaria.</title>
        <authorList>
            <person name="Bennetzen J.L."/>
            <person name="Schmutz J."/>
            <person name="Wang H."/>
            <person name="Percifield R."/>
            <person name="Hawkins J."/>
            <person name="Pontaroli A.C."/>
            <person name="Estep M."/>
            <person name="Feng L."/>
            <person name="Vaughn J.N."/>
            <person name="Grimwood J."/>
            <person name="Jenkins J."/>
            <person name="Barry K."/>
            <person name="Lindquist E."/>
            <person name="Hellsten U."/>
            <person name="Deshpande S."/>
            <person name="Wang X."/>
            <person name="Wu X."/>
            <person name="Mitros T."/>
            <person name="Triplett J."/>
            <person name="Yang X."/>
            <person name="Ye C.Y."/>
            <person name="Mauro-Herrera M."/>
            <person name="Wang L."/>
            <person name="Li P."/>
            <person name="Sharma M."/>
            <person name="Sharma R."/>
            <person name="Ronald P.C."/>
            <person name="Panaud O."/>
            <person name="Kellogg E.A."/>
            <person name="Brutnell T.P."/>
            <person name="Doust A.N."/>
            <person name="Tuskan G.A."/>
            <person name="Rokhsar D."/>
            <person name="Devos K.M."/>
        </authorList>
    </citation>
    <scope>NUCLEOTIDE SEQUENCE [LARGE SCALE GENOMIC DNA]</scope>
    <source>
        <strain evidence="3">Yugu1</strain>
    </source>
</reference>
<name>A0A368SLY3_SETIT</name>
<dbReference type="AlphaFoldDB" id="A0A368SLY3"/>
<keyword evidence="1" id="KW-0175">Coiled coil</keyword>